<evidence type="ECO:0000256" key="8">
    <source>
        <dbReference type="ARBA" id="ARBA00023054"/>
    </source>
</evidence>
<dbReference type="VEuPathDB" id="FungiDB:TAPDE_002358"/>
<evidence type="ECO:0000256" key="3">
    <source>
        <dbReference type="ARBA" id="ARBA00022448"/>
    </source>
</evidence>
<evidence type="ECO:0000256" key="7">
    <source>
        <dbReference type="ARBA" id="ARBA00023034"/>
    </source>
</evidence>
<accession>R4X9C6</accession>
<keyword evidence="8" id="KW-0175">Coiled coil</keyword>
<keyword evidence="3" id="KW-0813">Transport</keyword>
<dbReference type="GO" id="GO:0006886">
    <property type="term" value="P:intracellular protein transport"/>
    <property type="evidence" value="ECO:0007669"/>
    <property type="project" value="InterPro"/>
</dbReference>
<proteinExistence type="inferred from homology"/>
<dbReference type="Gene3D" id="1.20.58.70">
    <property type="match status" value="1"/>
</dbReference>
<evidence type="ECO:0000256" key="6">
    <source>
        <dbReference type="ARBA" id="ARBA00022989"/>
    </source>
</evidence>
<evidence type="ECO:0000256" key="1">
    <source>
        <dbReference type="ARBA" id="ARBA00004409"/>
    </source>
</evidence>
<keyword evidence="5" id="KW-0653">Protein transport</keyword>
<dbReference type="Proteomes" id="UP000013776">
    <property type="component" value="Unassembled WGS sequence"/>
</dbReference>
<dbReference type="eggNOG" id="KOG0809">
    <property type="taxonomic scope" value="Eukaryota"/>
</dbReference>
<name>R4X9C6_TAPDE</name>
<feature type="region of interest" description="Disordered" evidence="10">
    <location>
        <begin position="116"/>
        <end position="165"/>
    </location>
</feature>
<reference evidence="13 14" key="1">
    <citation type="journal article" date="2013" name="MBio">
        <title>Genome sequencing of the plant pathogen Taphrina deformans, the causal agent of peach leaf curl.</title>
        <authorList>
            <person name="Cisse O.H."/>
            <person name="Almeida J.M.G.C.F."/>
            <person name="Fonseca A."/>
            <person name="Kumar A.A."/>
            <person name="Salojaervi J."/>
            <person name="Overmyer K."/>
            <person name="Hauser P.M."/>
            <person name="Pagni M."/>
        </authorList>
    </citation>
    <scope>NUCLEOTIDE SEQUENCE [LARGE SCALE GENOMIC DNA]</scope>
    <source>
        <strain evidence="14">PYCC 5710 / ATCC 11124 / CBS 356.35 / IMI 108563 / JCM 9778 / NBRC 8474</strain>
    </source>
</reference>
<feature type="transmembrane region" description="Helical" evidence="11">
    <location>
        <begin position="235"/>
        <end position="255"/>
    </location>
</feature>
<organism evidence="13 14">
    <name type="scientific">Taphrina deformans (strain PYCC 5710 / ATCC 11124 / CBS 356.35 / IMI 108563 / JCM 9778 / NBRC 8474)</name>
    <name type="common">Peach leaf curl fungus</name>
    <name type="synonym">Lalaria deformans</name>
    <dbReference type="NCBI Taxonomy" id="1097556"/>
    <lineage>
        <taxon>Eukaryota</taxon>
        <taxon>Fungi</taxon>
        <taxon>Dikarya</taxon>
        <taxon>Ascomycota</taxon>
        <taxon>Taphrinomycotina</taxon>
        <taxon>Taphrinomycetes</taxon>
        <taxon>Taphrinales</taxon>
        <taxon>Taphrinaceae</taxon>
        <taxon>Taphrina</taxon>
    </lineage>
</organism>
<dbReference type="InterPro" id="IPR045242">
    <property type="entry name" value="Syntaxin"/>
</dbReference>
<evidence type="ECO:0000256" key="5">
    <source>
        <dbReference type="ARBA" id="ARBA00022927"/>
    </source>
</evidence>
<feature type="compositionally biased region" description="Polar residues" evidence="10">
    <location>
        <begin position="144"/>
        <end position="154"/>
    </location>
</feature>
<dbReference type="CDD" id="cd15845">
    <property type="entry name" value="SNARE_syntaxin16"/>
    <property type="match status" value="1"/>
</dbReference>
<dbReference type="STRING" id="1097556.R4X9C6"/>
<protein>
    <recommendedName>
        <fullName evidence="12">t-SNARE coiled-coil homology domain-containing protein</fullName>
    </recommendedName>
</protein>
<dbReference type="Pfam" id="PF05739">
    <property type="entry name" value="SNARE"/>
    <property type="match status" value="1"/>
</dbReference>
<dbReference type="OrthoDB" id="10251371at2759"/>
<keyword evidence="7" id="KW-0333">Golgi apparatus</keyword>
<dbReference type="InterPro" id="IPR000727">
    <property type="entry name" value="T_SNARE_dom"/>
</dbReference>
<comment type="subcellular location">
    <subcellularLocation>
        <location evidence="1">Golgi apparatus membrane</location>
        <topology evidence="1">Single-pass type IV membrane protein</topology>
    </subcellularLocation>
</comment>
<evidence type="ECO:0000256" key="11">
    <source>
        <dbReference type="SAM" id="Phobius"/>
    </source>
</evidence>
<dbReference type="GO" id="GO:0006906">
    <property type="term" value="P:vesicle fusion"/>
    <property type="evidence" value="ECO:0007669"/>
    <property type="project" value="TreeGrafter"/>
</dbReference>
<dbReference type="GO" id="GO:0048278">
    <property type="term" value="P:vesicle docking"/>
    <property type="evidence" value="ECO:0007669"/>
    <property type="project" value="TreeGrafter"/>
</dbReference>
<gene>
    <name evidence="13" type="ORF">TAPDE_002358</name>
</gene>
<feature type="domain" description="T-SNARE coiled-coil homology" evidence="12">
    <location>
        <begin position="161"/>
        <end position="223"/>
    </location>
</feature>
<feature type="compositionally biased region" description="Basic and acidic residues" evidence="10">
    <location>
        <begin position="127"/>
        <end position="136"/>
    </location>
</feature>
<dbReference type="GO" id="GO:0000139">
    <property type="term" value="C:Golgi membrane"/>
    <property type="evidence" value="ECO:0007669"/>
    <property type="project" value="UniProtKB-SubCell"/>
</dbReference>
<comment type="similarity">
    <text evidence="2">Belongs to the syntaxin family.</text>
</comment>
<dbReference type="PROSITE" id="PS50192">
    <property type="entry name" value="T_SNARE"/>
    <property type="match status" value="1"/>
</dbReference>
<dbReference type="SUPFAM" id="SSF47661">
    <property type="entry name" value="t-snare proteins"/>
    <property type="match status" value="1"/>
</dbReference>
<keyword evidence="14" id="KW-1185">Reference proteome</keyword>
<dbReference type="PANTHER" id="PTHR19957">
    <property type="entry name" value="SYNTAXIN"/>
    <property type="match status" value="1"/>
</dbReference>
<dbReference type="InterPro" id="IPR010989">
    <property type="entry name" value="SNARE"/>
</dbReference>
<evidence type="ECO:0000256" key="10">
    <source>
        <dbReference type="SAM" id="MobiDB-lite"/>
    </source>
</evidence>
<dbReference type="InterPro" id="IPR006012">
    <property type="entry name" value="Syntaxin/epimorphin_CS"/>
</dbReference>
<dbReference type="PANTHER" id="PTHR19957:SF83">
    <property type="entry name" value="SYNTAXIN-16"/>
    <property type="match status" value="1"/>
</dbReference>
<keyword evidence="4 11" id="KW-0812">Transmembrane</keyword>
<dbReference type="GO" id="GO:0031201">
    <property type="term" value="C:SNARE complex"/>
    <property type="evidence" value="ECO:0007669"/>
    <property type="project" value="TreeGrafter"/>
</dbReference>
<evidence type="ECO:0000313" key="13">
    <source>
        <dbReference type="EMBL" id="CCG82336.1"/>
    </source>
</evidence>
<dbReference type="GO" id="GO:0005484">
    <property type="term" value="F:SNAP receptor activity"/>
    <property type="evidence" value="ECO:0007669"/>
    <property type="project" value="InterPro"/>
</dbReference>
<comment type="caution">
    <text evidence="13">The sequence shown here is derived from an EMBL/GenBank/DDBJ whole genome shotgun (WGS) entry which is preliminary data.</text>
</comment>
<evidence type="ECO:0000313" key="14">
    <source>
        <dbReference type="Proteomes" id="UP000013776"/>
    </source>
</evidence>
<dbReference type="GO" id="GO:0000149">
    <property type="term" value="F:SNARE binding"/>
    <property type="evidence" value="ECO:0007669"/>
    <property type="project" value="TreeGrafter"/>
</dbReference>
<evidence type="ECO:0000259" key="12">
    <source>
        <dbReference type="PROSITE" id="PS50192"/>
    </source>
</evidence>
<keyword evidence="9 11" id="KW-0472">Membrane</keyword>
<evidence type="ECO:0000256" key="2">
    <source>
        <dbReference type="ARBA" id="ARBA00009063"/>
    </source>
</evidence>
<evidence type="ECO:0000256" key="9">
    <source>
        <dbReference type="ARBA" id="ARBA00023136"/>
    </source>
</evidence>
<sequence>MNSLPPRWIDTTDEVDDLLRKIERLTKMLEPMHKKHALPGFEDRTAEEKEIERLTAQITSLFHKCSNLIKKVEKESKTGRDVDRIMCRNVTQAIAAKVSAENGKFRKGQSAYLARLRQRPSMNKQLPPEERRRSDGTDLEPGTSDVQAQSTAQRTRGGRYDSEINRREQEIDEIARSITEVADIFKELNTMVIDQGTMLDRIDYNIDNMHVNMQAASKELVKAENYQVRSRKRKLMLLLILLIVGAILVVIYKPIARHSVSSRLPMPGETIGSARLDTTFGDEIIRVASEDVE</sequence>
<dbReference type="SMART" id="SM00397">
    <property type="entry name" value="t_SNARE"/>
    <property type="match status" value="1"/>
</dbReference>
<evidence type="ECO:0000256" key="4">
    <source>
        <dbReference type="ARBA" id="ARBA00022692"/>
    </source>
</evidence>
<dbReference type="AlphaFoldDB" id="R4X9C6"/>
<dbReference type="PROSITE" id="PS00914">
    <property type="entry name" value="SYNTAXIN"/>
    <property type="match status" value="1"/>
</dbReference>
<keyword evidence="6 11" id="KW-1133">Transmembrane helix</keyword>
<dbReference type="EMBL" id="CAHR02000080">
    <property type="protein sequence ID" value="CCG82336.1"/>
    <property type="molecule type" value="Genomic_DNA"/>
</dbReference>